<evidence type="ECO:0000313" key="1">
    <source>
        <dbReference type="EMBL" id="DAF44942.1"/>
    </source>
</evidence>
<sequence>MKQYEKLQTDMQQNLSMDEISGYLFALKDEYVAYCNQNDKRVDDIYSLASFLDTEYKEVQ</sequence>
<protein>
    <submittedName>
        <fullName evidence="1">Uncharacterized protein</fullName>
    </submittedName>
</protein>
<reference evidence="1" key="1">
    <citation type="journal article" date="2021" name="Proc. Natl. Acad. Sci. U.S.A.">
        <title>A Catalog of Tens of Thousands of Viruses from Human Metagenomes Reveals Hidden Associations with Chronic Diseases.</title>
        <authorList>
            <person name="Tisza M.J."/>
            <person name="Buck C.B."/>
        </authorList>
    </citation>
    <scope>NUCLEOTIDE SEQUENCE</scope>
    <source>
        <strain evidence="1">CtCIv11</strain>
    </source>
</reference>
<accession>A0A8S5S1S7</accession>
<dbReference type="EMBL" id="BK032513">
    <property type="protein sequence ID" value="DAF44942.1"/>
    <property type="molecule type" value="Genomic_DNA"/>
</dbReference>
<proteinExistence type="predicted"/>
<organism evidence="1">
    <name type="scientific">Siphoviridae sp. ctCIv11</name>
    <dbReference type="NCBI Taxonomy" id="2827806"/>
    <lineage>
        <taxon>Viruses</taxon>
        <taxon>Duplodnaviria</taxon>
        <taxon>Heunggongvirae</taxon>
        <taxon>Uroviricota</taxon>
        <taxon>Caudoviricetes</taxon>
    </lineage>
</organism>
<name>A0A8S5S1S7_9CAUD</name>